<organism evidence="1 2">
    <name type="scientific">Camellia lanceoleosa</name>
    <dbReference type="NCBI Taxonomy" id="1840588"/>
    <lineage>
        <taxon>Eukaryota</taxon>
        <taxon>Viridiplantae</taxon>
        <taxon>Streptophyta</taxon>
        <taxon>Embryophyta</taxon>
        <taxon>Tracheophyta</taxon>
        <taxon>Spermatophyta</taxon>
        <taxon>Magnoliopsida</taxon>
        <taxon>eudicotyledons</taxon>
        <taxon>Gunneridae</taxon>
        <taxon>Pentapetalae</taxon>
        <taxon>asterids</taxon>
        <taxon>Ericales</taxon>
        <taxon>Theaceae</taxon>
        <taxon>Camellia</taxon>
    </lineage>
</organism>
<protein>
    <submittedName>
        <fullName evidence="1">Uncharacterized protein</fullName>
    </submittedName>
</protein>
<name>A0ACC0HXP0_9ERIC</name>
<accession>A0ACC0HXP0</accession>
<comment type="caution">
    <text evidence="1">The sequence shown here is derived from an EMBL/GenBank/DDBJ whole genome shotgun (WGS) entry which is preliminary data.</text>
</comment>
<sequence length="156" mass="17611">MLVSRFIFDTCESSQCEVSSSTAESNQDRILKVLSFAGIENSALRGKLVPCHIDGKILTSEETIVAVDKKNKSMTYNLIGGDLMKLYKEINVTSQATTIDEKNCLTWICEYEKLNENVYAPHQLKDFVTQVTNTIDANFRAFLEPERELTTNFVSL</sequence>
<gene>
    <name evidence="1" type="ORF">LOK49_LG04G01426</name>
</gene>
<dbReference type="EMBL" id="CM045759">
    <property type="protein sequence ID" value="KAI8017708.1"/>
    <property type="molecule type" value="Genomic_DNA"/>
</dbReference>
<evidence type="ECO:0000313" key="2">
    <source>
        <dbReference type="Proteomes" id="UP001060215"/>
    </source>
</evidence>
<reference evidence="1 2" key="1">
    <citation type="journal article" date="2022" name="Plant J.">
        <title>Chromosome-level genome of Camellia lanceoleosa provides a valuable resource for understanding genome evolution and self-incompatibility.</title>
        <authorList>
            <person name="Gong W."/>
            <person name="Xiao S."/>
            <person name="Wang L."/>
            <person name="Liao Z."/>
            <person name="Chang Y."/>
            <person name="Mo W."/>
            <person name="Hu G."/>
            <person name="Li W."/>
            <person name="Zhao G."/>
            <person name="Zhu H."/>
            <person name="Hu X."/>
            <person name="Ji K."/>
            <person name="Xiang X."/>
            <person name="Song Q."/>
            <person name="Yuan D."/>
            <person name="Jin S."/>
            <person name="Zhang L."/>
        </authorList>
    </citation>
    <scope>NUCLEOTIDE SEQUENCE [LARGE SCALE GENOMIC DNA]</scope>
    <source>
        <strain evidence="1">SQ_2022a</strain>
    </source>
</reference>
<evidence type="ECO:0000313" key="1">
    <source>
        <dbReference type="EMBL" id="KAI8017708.1"/>
    </source>
</evidence>
<dbReference type="Proteomes" id="UP001060215">
    <property type="component" value="Chromosome 2"/>
</dbReference>
<proteinExistence type="predicted"/>
<keyword evidence="2" id="KW-1185">Reference proteome</keyword>